<evidence type="ECO:0000313" key="2">
    <source>
        <dbReference type="Proteomes" id="UP001215280"/>
    </source>
</evidence>
<dbReference type="AlphaFoldDB" id="A0AAD7H6Q7"/>
<dbReference type="Proteomes" id="UP001215280">
    <property type="component" value="Unassembled WGS sequence"/>
</dbReference>
<gene>
    <name evidence="1" type="ORF">DFH07DRAFT_1068676</name>
</gene>
<dbReference type="InterPro" id="IPR032675">
    <property type="entry name" value="LRR_dom_sf"/>
</dbReference>
<organism evidence="1 2">
    <name type="scientific">Mycena maculata</name>
    <dbReference type="NCBI Taxonomy" id="230809"/>
    <lineage>
        <taxon>Eukaryota</taxon>
        <taxon>Fungi</taxon>
        <taxon>Dikarya</taxon>
        <taxon>Basidiomycota</taxon>
        <taxon>Agaricomycotina</taxon>
        <taxon>Agaricomycetes</taxon>
        <taxon>Agaricomycetidae</taxon>
        <taxon>Agaricales</taxon>
        <taxon>Marasmiineae</taxon>
        <taxon>Mycenaceae</taxon>
        <taxon>Mycena</taxon>
    </lineage>
</organism>
<keyword evidence="2" id="KW-1185">Reference proteome</keyword>
<reference evidence="1" key="1">
    <citation type="submission" date="2023-03" db="EMBL/GenBank/DDBJ databases">
        <title>Massive genome expansion in bonnet fungi (Mycena s.s.) driven by repeated elements and novel gene families across ecological guilds.</title>
        <authorList>
            <consortium name="Lawrence Berkeley National Laboratory"/>
            <person name="Harder C.B."/>
            <person name="Miyauchi S."/>
            <person name="Viragh M."/>
            <person name="Kuo A."/>
            <person name="Thoen E."/>
            <person name="Andreopoulos B."/>
            <person name="Lu D."/>
            <person name="Skrede I."/>
            <person name="Drula E."/>
            <person name="Henrissat B."/>
            <person name="Morin E."/>
            <person name="Kohler A."/>
            <person name="Barry K."/>
            <person name="LaButti K."/>
            <person name="Morin E."/>
            <person name="Salamov A."/>
            <person name="Lipzen A."/>
            <person name="Mereny Z."/>
            <person name="Hegedus B."/>
            <person name="Baldrian P."/>
            <person name="Stursova M."/>
            <person name="Weitz H."/>
            <person name="Taylor A."/>
            <person name="Grigoriev I.V."/>
            <person name="Nagy L.G."/>
            <person name="Martin F."/>
            <person name="Kauserud H."/>
        </authorList>
    </citation>
    <scope>NUCLEOTIDE SEQUENCE</scope>
    <source>
        <strain evidence="1">CBHHK188m</strain>
    </source>
</reference>
<comment type="caution">
    <text evidence="1">The sequence shown here is derived from an EMBL/GenBank/DDBJ whole genome shotgun (WGS) entry which is preliminary data.</text>
</comment>
<name>A0AAD7H6Q7_9AGAR</name>
<evidence type="ECO:0000313" key="1">
    <source>
        <dbReference type="EMBL" id="KAJ7713267.1"/>
    </source>
</evidence>
<protein>
    <recommendedName>
        <fullName evidence="3">F-box domain-containing protein</fullName>
    </recommendedName>
</protein>
<evidence type="ECO:0008006" key="3">
    <source>
        <dbReference type="Google" id="ProtNLM"/>
    </source>
</evidence>
<proteinExistence type="predicted"/>
<accession>A0AAD7H6Q7</accession>
<dbReference type="Gene3D" id="3.80.10.10">
    <property type="entry name" value="Ribonuclease Inhibitor"/>
    <property type="match status" value="1"/>
</dbReference>
<sequence length="552" mass="62241">MHRSLEIPEIVGLIFAELRASYPEGREIRLAALAALARTCRSFQDPALNLLWSEQDTLMNLLRCLPSHLWEETIGQHPGFSRKKFRIVSTISPADWEIPLTYALRIRTLELTTTYNFPTVAEFETLSSGLPREYLCPNLRSISGVNHNLLPYIHLFLGPQIIAVTLTGRTSIMLSTLPIRYPALRRLDIGEATRGTGSSRSIRMASDIVMRLDRIEDLSIDAVDGMALEHLSQLLRLRSLKLYTPDVQDLRPFHLSPGLTRQCHSFPALREVIFVHTSIEFATLFLDLVSGCALESFQVGNAALTVKHSTAQMYAALASQLSHTALRSLRVELPDYTKMPATPLGTIADYVVTGRCLAPLFRFANLTKLNLETPVGFDIDDPTAWDMALAWPKLMELSLRSAQEPWALHLHQPPTITLDGVRAFATHCKELISLCITFDTSKVPPFDTSPSRRICQTTLIHLDVGTSPLHFPDTRPVARLLSGLFPNLRSLRTQDDDQFWGRLDESDFDNLEPVAHTAYAYHTSWKEVRDLVPMIAAVRREEEQYWAEAYSE</sequence>
<dbReference type="SUPFAM" id="SSF52047">
    <property type="entry name" value="RNI-like"/>
    <property type="match status" value="1"/>
</dbReference>
<dbReference type="EMBL" id="JARJLG010000401">
    <property type="protein sequence ID" value="KAJ7713267.1"/>
    <property type="molecule type" value="Genomic_DNA"/>
</dbReference>